<dbReference type="SUPFAM" id="SSF56655">
    <property type="entry name" value="Carbohydrate phosphatase"/>
    <property type="match status" value="1"/>
</dbReference>
<dbReference type="RefSeq" id="WP_188522590.1">
    <property type="nucleotide sequence ID" value="NZ_BMDG01000003.1"/>
</dbReference>
<organism evidence="1 2">
    <name type="scientific">Isoptericola cucumis</name>
    <dbReference type="NCBI Taxonomy" id="1776856"/>
    <lineage>
        <taxon>Bacteria</taxon>
        <taxon>Bacillati</taxon>
        <taxon>Actinomycetota</taxon>
        <taxon>Actinomycetes</taxon>
        <taxon>Micrococcales</taxon>
        <taxon>Promicromonosporaceae</taxon>
        <taxon>Isoptericola</taxon>
    </lineage>
</organism>
<evidence type="ECO:0000313" key="1">
    <source>
        <dbReference type="EMBL" id="GGI06249.1"/>
    </source>
</evidence>
<dbReference type="Gene3D" id="3.40.190.80">
    <property type="match status" value="1"/>
</dbReference>
<dbReference type="PRINTS" id="PR00377">
    <property type="entry name" value="IMPHPHTASES"/>
</dbReference>
<dbReference type="Gene3D" id="3.30.540.10">
    <property type="entry name" value="Fructose-1,6-Bisphosphatase, subunit A, domain 1"/>
    <property type="match status" value="1"/>
</dbReference>
<proteinExistence type="predicted"/>
<name>A0ABQ2B2E1_9MICO</name>
<gene>
    <name evidence="1" type="ORF">GCM10007368_10220</name>
</gene>
<dbReference type="CDD" id="cd01637">
    <property type="entry name" value="IMPase_like"/>
    <property type="match status" value="1"/>
</dbReference>
<dbReference type="EMBL" id="BMDG01000003">
    <property type="protein sequence ID" value="GGI06249.1"/>
    <property type="molecule type" value="Genomic_DNA"/>
</dbReference>
<reference evidence="2" key="1">
    <citation type="journal article" date="2019" name="Int. J. Syst. Evol. Microbiol.">
        <title>The Global Catalogue of Microorganisms (GCM) 10K type strain sequencing project: providing services to taxonomists for standard genome sequencing and annotation.</title>
        <authorList>
            <consortium name="The Broad Institute Genomics Platform"/>
            <consortium name="The Broad Institute Genome Sequencing Center for Infectious Disease"/>
            <person name="Wu L."/>
            <person name="Ma J."/>
        </authorList>
    </citation>
    <scope>NUCLEOTIDE SEQUENCE [LARGE SCALE GENOMIC DNA]</scope>
    <source>
        <strain evidence="2">CCM 8653</strain>
    </source>
</reference>
<dbReference type="Pfam" id="PF00459">
    <property type="entry name" value="Inositol_P"/>
    <property type="match status" value="1"/>
</dbReference>
<comment type="caution">
    <text evidence="1">The sequence shown here is derived from an EMBL/GenBank/DDBJ whole genome shotgun (WGS) entry which is preliminary data.</text>
</comment>
<dbReference type="PANTHER" id="PTHR20854:SF4">
    <property type="entry name" value="INOSITOL-1-MONOPHOSPHATASE-RELATED"/>
    <property type="match status" value="1"/>
</dbReference>
<protein>
    <submittedName>
        <fullName evidence="1">Phosphatase</fullName>
    </submittedName>
</protein>
<evidence type="ECO:0000313" key="2">
    <source>
        <dbReference type="Proteomes" id="UP000632535"/>
    </source>
</evidence>
<keyword evidence="2" id="KW-1185">Reference proteome</keyword>
<dbReference type="PANTHER" id="PTHR20854">
    <property type="entry name" value="INOSITOL MONOPHOSPHATASE"/>
    <property type="match status" value="1"/>
</dbReference>
<accession>A0ABQ2B2E1</accession>
<dbReference type="InterPro" id="IPR000760">
    <property type="entry name" value="Inositol_monophosphatase-like"/>
</dbReference>
<sequence>MTSDDAPGTRSDAELAVRAAMAGAAEVADAFGGPLSRQAKSGLDFATDADLASERAVRGVISAARPRDRILGEELGGTGPLDAGRRWYVDPLCGTLNFAAGTPPFCVNVALGVTTPGEGADSSERFTAAAVADPQTGEVSWTDGTGAWLRRPAGGPDLPLQPSAVSRLVTVNVDGSGALVGPRLVASPAFRAAFGVRVSSSTLALAWVAAGKQAAYVTDGSFDGSVHFAAALAVCEAAGCVLVDLDGGPVRGGRGLVAAADTATAHRILALIDA</sequence>
<dbReference type="Proteomes" id="UP000632535">
    <property type="component" value="Unassembled WGS sequence"/>
</dbReference>